<name>F8NA84_9BACT</name>
<protein>
    <submittedName>
        <fullName evidence="2">Fibronectin type III domain protein</fullName>
    </submittedName>
</protein>
<dbReference type="SMART" id="SM00060">
    <property type="entry name" value="FN3"/>
    <property type="match status" value="1"/>
</dbReference>
<gene>
    <name evidence="2" type="ORF">Premu_1318</name>
</gene>
<evidence type="ECO:0000313" key="2">
    <source>
        <dbReference type="EMBL" id="EGN56747.1"/>
    </source>
</evidence>
<accession>F8NA84</accession>
<dbReference type="eggNOG" id="COG0860">
    <property type="taxonomic scope" value="Bacteria"/>
</dbReference>
<organism evidence="2 3">
    <name type="scientific">Hallella multisaccharivorax DSM 17128</name>
    <dbReference type="NCBI Taxonomy" id="688246"/>
    <lineage>
        <taxon>Bacteria</taxon>
        <taxon>Pseudomonadati</taxon>
        <taxon>Bacteroidota</taxon>
        <taxon>Bacteroidia</taxon>
        <taxon>Bacteroidales</taxon>
        <taxon>Prevotellaceae</taxon>
        <taxon>Hallella</taxon>
    </lineage>
</organism>
<dbReference type="Gene3D" id="3.40.630.40">
    <property type="entry name" value="Zn-dependent exopeptidases"/>
    <property type="match status" value="1"/>
</dbReference>
<dbReference type="Pfam" id="PF00041">
    <property type="entry name" value="fn3"/>
    <property type="match status" value="1"/>
</dbReference>
<keyword evidence="3" id="KW-1185">Reference proteome</keyword>
<dbReference type="CDD" id="cd00063">
    <property type="entry name" value="FN3"/>
    <property type="match status" value="1"/>
</dbReference>
<proteinExistence type="predicted"/>
<dbReference type="InterPro" id="IPR033803">
    <property type="entry name" value="CBD-like_Golvesin-Xly"/>
</dbReference>
<dbReference type="SUPFAM" id="SSF49265">
    <property type="entry name" value="Fibronectin type III"/>
    <property type="match status" value="1"/>
</dbReference>
<reference evidence="3" key="1">
    <citation type="journal article" date="2011" name="Stand. Genomic Sci.">
        <title>Non-contiguous finished genome sequence of the opportunistic oral pathogen Prevotella multisaccharivorax type strain (PPPA20).</title>
        <authorList>
            <person name="Pati A."/>
            <person name="Gronow S."/>
            <person name="Lu M."/>
            <person name="Lapidus A."/>
            <person name="Nolan M."/>
            <person name="Lucas S."/>
            <person name="Hammon N."/>
            <person name="Deshpande S."/>
            <person name="Cheng J.F."/>
            <person name="Tapia R."/>
            <person name="Han C."/>
            <person name="Goodwin L."/>
            <person name="Pitluck S."/>
            <person name="Liolios K."/>
            <person name="Pagani I."/>
            <person name="Mavromatis K."/>
            <person name="Mikhailova N."/>
            <person name="Huntemann M."/>
            <person name="Chen A."/>
            <person name="Palaniappan K."/>
            <person name="Land M."/>
            <person name="Hauser L."/>
            <person name="Detter J.C."/>
            <person name="Brambilla E.M."/>
            <person name="Rohde M."/>
            <person name="Goker M."/>
            <person name="Woyke T."/>
            <person name="Bristow J."/>
            <person name="Eisen J.A."/>
            <person name="Markowitz V."/>
            <person name="Hugenholtz P."/>
            <person name="Kyrpides N.C."/>
            <person name="Klenk H.P."/>
            <person name="Ivanova N."/>
        </authorList>
    </citation>
    <scope>NUCLEOTIDE SEQUENCE [LARGE SCALE GENOMIC DNA]</scope>
    <source>
        <strain evidence="3">DSM 17128</strain>
    </source>
</reference>
<dbReference type="Pfam" id="PF25275">
    <property type="entry name" value="Golvesin_C"/>
    <property type="match status" value="1"/>
</dbReference>
<dbReference type="InterPro" id="IPR003961">
    <property type="entry name" value="FN3_dom"/>
</dbReference>
<dbReference type="HOGENOM" id="CLU_014520_0_0_10"/>
<dbReference type="InterPro" id="IPR013783">
    <property type="entry name" value="Ig-like_fold"/>
</dbReference>
<dbReference type="STRING" id="688246.Premu_1318"/>
<evidence type="ECO:0000313" key="3">
    <source>
        <dbReference type="Proteomes" id="UP000002772"/>
    </source>
</evidence>
<dbReference type="Gene3D" id="2.60.40.10">
    <property type="entry name" value="Immunoglobulins"/>
    <property type="match status" value="1"/>
</dbReference>
<dbReference type="Proteomes" id="UP000002772">
    <property type="component" value="Unassembled WGS sequence"/>
</dbReference>
<feature type="domain" description="Fibronectin type-III" evidence="1">
    <location>
        <begin position="608"/>
        <end position="702"/>
    </location>
</feature>
<dbReference type="PROSITE" id="PS50853">
    <property type="entry name" value="FN3"/>
    <property type="match status" value="1"/>
</dbReference>
<sequence>MTKIIFNYELLDSRIRERMRYFIAICTCFFLSLEGLQAQKTSLEARAKNAMDAYFATYPHIESMSQPPRLEKLFIDTNSQSVTITASSSFAQQDFTSSLVRKVYNRVQKVLPRPLNKFKISIFINGIQLEQYVPDSKLSPNESWNLWGALDYKGAPWAANISSPANTSKGLRGRHISLWASHGRYYDNEHKLWKWQRPFLFCTTEDLFTQTIVIPYLIPMLQNAGAVVFTPRERDWQEMEYIVDPDGGLNTSNSCYSEYSRINKWESTQQQGFAAHNGPYQDNENPFAAGSSKQIKTTKKAGKAFIKWQPYFIKRGNYAVYVSYTTLDNSIDDAHYTVFHQGIATEFRVNQRMGGSTWVYLGTFTFDAGSSIDNCVMLTNQSHTKGIVTADAVRFGGGMGNIERGGSISGYPRTLEGARYAAQWAGAPYDIYGGKKGLDDYSDDINTRSLMSNWLSGGSVYNPVQDGKGVPIELSLAVHSDAGYASDGKTRWGSLAICTTDFNDGQLASGVTRQASKIFAGNLLNNAVRDLSNKYDVWPKRYLWDRNYSETRLPGFPSAIIETMSHQNFPDMLLGQDPNFKFDFARSLYKTIARFINGMHGHPTVIEPLQPLNVAISLKGDQATLSWSPQKDSQESTATPTYFIVYTAVGNGGFDNGVKTNRTTFHIDLEPGIPYHFKVTAGNRGGESFPSETVSAVYEPKALKTILVINGFHRLSAPAVINDGKQQGFDLDSDIGVSYGLTAGWSSKQYSFDMTQMGKETSSGLGYSGNELAGHFVAGNDFNYIIDHCEAIASAHQYNVVSCSSKAVETGIVNLNNYDAVDLILGLEKFTPNQTRYYKTFPPEMMQKLTEYTAKGGKLLVSGAYIGSDNCILPSMDDEEGTTKPRSDNSQWLSQTLHVSWSGTIKTDTIQDINGLGLDNLHIYKTPNADHYCVQFADKLSPTSDAFCAMQYGDGSPAAVAFDGHQTSRASRQVSRTFVMGFPFESIMDKPIRAVIMKGILAFLFRN</sequence>
<evidence type="ECO:0000259" key="1">
    <source>
        <dbReference type="PROSITE" id="PS50853"/>
    </source>
</evidence>
<dbReference type="EMBL" id="GL945017">
    <property type="protein sequence ID" value="EGN56747.1"/>
    <property type="molecule type" value="Genomic_DNA"/>
</dbReference>
<dbReference type="InterPro" id="IPR036116">
    <property type="entry name" value="FN3_sf"/>
</dbReference>
<dbReference type="AlphaFoldDB" id="F8NA84"/>